<keyword evidence="3" id="KW-1185">Reference proteome</keyword>
<dbReference type="EMBL" id="CAXKWB010021132">
    <property type="protein sequence ID" value="CAL4123005.1"/>
    <property type="molecule type" value="Genomic_DNA"/>
</dbReference>
<comment type="caution">
    <text evidence="2">The sequence shown here is derived from an EMBL/GenBank/DDBJ whole genome shotgun (WGS) entry which is preliminary data.</text>
</comment>
<evidence type="ECO:0000313" key="3">
    <source>
        <dbReference type="Proteomes" id="UP001497623"/>
    </source>
</evidence>
<accession>A0AAV2RD92</accession>
<dbReference type="Proteomes" id="UP001497623">
    <property type="component" value="Unassembled WGS sequence"/>
</dbReference>
<organism evidence="2 3">
    <name type="scientific">Meganyctiphanes norvegica</name>
    <name type="common">Northern krill</name>
    <name type="synonym">Thysanopoda norvegica</name>
    <dbReference type="NCBI Taxonomy" id="48144"/>
    <lineage>
        <taxon>Eukaryota</taxon>
        <taxon>Metazoa</taxon>
        <taxon>Ecdysozoa</taxon>
        <taxon>Arthropoda</taxon>
        <taxon>Crustacea</taxon>
        <taxon>Multicrustacea</taxon>
        <taxon>Malacostraca</taxon>
        <taxon>Eumalacostraca</taxon>
        <taxon>Eucarida</taxon>
        <taxon>Euphausiacea</taxon>
        <taxon>Euphausiidae</taxon>
        <taxon>Meganyctiphanes</taxon>
    </lineage>
</organism>
<protein>
    <recommendedName>
        <fullName evidence="4">Cuticle protein</fullName>
    </recommendedName>
</protein>
<dbReference type="AlphaFoldDB" id="A0AAV2RD92"/>
<gene>
    <name evidence="2" type="ORF">MNOR_LOCUS23702</name>
</gene>
<proteinExistence type="predicted"/>
<evidence type="ECO:0008006" key="4">
    <source>
        <dbReference type="Google" id="ProtNLM"/>
    </source>
</evidence>
<evidence type="ECO:0000313" key="2">
    <source>
        <dbReference type="EMBL" id="CAL4123005.1"/>
    </source>
</evidence>
<feature type="signal peptide" evidence="1">
    <location>
        <begin position="1"/>
        <end position="15"/>
    </location>
</feature>
<keyword evidence="1" id="KW-0732">Signal</keyword>
<reference evidence="2 3" key="1">
    <citation type="submission" date="2024-05" db="EMBL/GenBank/DDBJ databases">
        <authorList>
            <person name="Wallberg A."/>
        </authorList>
    </citation>
    <scope>NUCLEOTIDE SEQUENCE [LARGE SCALE GENOMIC DNA]</scope>
</reference>
<name>A0AAV2RD92_MEGNR</name>
<feature type="chain" id="PRO_5043763542" description="Cuticle protein" evidence="1">
    <location>
        <begin position="16"/>
        <end position="213"/>
    </location>
</feature>
<sequence length="213" mass="21596">MNALVIVAVLGLASGAPHFGVPDTPEVAAAKARFFQTYNAQAAAARAASPQQATHHQPRWTGPMAHTVPAGFHHTAAVIPQYHVPAAVTVQKWTGPVAATVPAGVTGLNQVPNTADVQAATRSFLAAYQAQLAATAPSAGTIAVQSWAPAAAPVQYWAPASPVQQARWTGPMAATVPAGVHGAPMQVAQTADVAAATQAHFAAHQHALAATLG</sequence>
<evidence type="ECO:0000256" key="1">
    <source>
        <dbReference type="SAM" id="SignalP"/>
    </source>
</evidence>